<feature type="compositionally biased region" description="Polar residues" evidence="1">
    <location>
        <begin position="1"/>
        <end position="15"/>
    </location>
</feature>
<dbReference type="Proteomes" id="UP000287144">
    <property type="component" value="Unassembled WGS sequence"/>
</dbReference>
<feature type="compositionally biased region" description="Acidic residues" evidence="1">
    <location>
        <begin position="127"/>
        <end position="145"/>
    </location>
</feature>
<comment type="caution">
    <text evidence="2">The sequence shown here is derived from an EMBL/GenBank/DDBJ whole genome shotgun (WGS) entry which is preliminary data.</text>
</comment>
<feature type="compositionally biased region" description="Polar residues" evidence="1">
    <location>
        <begin position="112"/>
        <end position="123"/>
    </location>
</feature>
<feature type="compositionally biased region" description="Polar residues" evidence="1">
    <location>
        <begin position="60"/>
        <end position="75"/>
    </location>
</feature>
<feature type="compositionally biased region" description="Basic and acidic residues" evidence="1">
    <location>
        <begin position="26"/>
        <end position="37"/>
    </location>
</feature>
<evidence type="ECO:0000256" key="1">
    <source>
        <dbReference type="SAM" id="MobiDB-lite"/>
    </source>
</evidence>
<dbReference type="EMBL" id="NKCK01000242">
    <property type="protein sequence ID" value="RSL89671.1"/>
    <property type="molecule type" value="Genomic_DNA"/>
</dbReference>
<sequence length="145" mass="16122">MSYQNLDTRSSSSLPLIQGGGLSSNKRHEDNHDERQDGTCSANERQGDWSADFFLDSETSRQGRSPVSTMSVTNTDTRDGEDEGYSASSVDTNTLESDGEDDEDDGPDRYQTLLNRLTRISVQKESDQEESITDIEDEVQEQLCG</sequence>
<reference evidence="2 3" key="1">
    <citation type="submission" date="2017-06" db="EMBL/GenBank/DDBJ databases">
        <title>Comparative genomic analysis of Ambrosia Fusariam Clade fungi.</title>
        <authorList>
            <person name="Stajich J.E."/>
            <person name="Carrillo J."/>
            <person name="Kijimoto T."/>
            <person name="Eskalen A."/>
            <person name="O'Donnell K."/>
            <person name="Kasson M."/>
        </authorList>
    </citation>
    <scope>NUCLEOTIDE SEQUENCE [LARGE SCALE GENOMIC DNA]</scope>
    <source>
        <strain evidence="2 3">NRRL62579</strain>
    </source>
</reference>
<proteinExistence type="predicted"/>
<name>A0A428SIP5_9HYPO</name>
<accession>A0A428SIP5</accession>
<gene>
    <name evidence="2" type="ORF">CEP52_014839</name>
</gene>
<organism evidence="2 3">
    <name type="scientific">Fusarium oligoseptatum</name>
    <dbReference type="NCBI Taxonomy" id="2604345"/>
    <lineage>
        <taxon>Eukaryota</taxon>
        <taxon>Fungi</taxon>
        <taxon>Dikarya</taxon>
        <taxon>Ascomycota</taxon>
        <taxon>Pezizomycotina</taxon>
        <taxon>Sordariomycetes</taxon>
        <taxon>Hypocreomycetidae</taxon>
        <taxon>Hypocreales</taxon>
        <taxon>Nectriaceae</taxon>
        <taxon>Fusarium</taxon>
        <taxon>Fusarium solani species complex</taxon>
    </lineage>
</organism>
<protein>
    <submittedName>
        <fullName evidence="2">Uncharacterized protein</fullName>
    </submittedName>
</protein>
<keyword evidence="3" id="KW-1185">Reference proteome</keyword>
<feature type="region of interest" description="Disordered" evidence="1">
    <location>
        <begin position="1"/>
        <end position="145"/>
    </location>
</feature>
<dbReference type="AlphaFoldDB" id="A0A428SIP5"/>
<evidence type="ECO:0000313" key="2">
    <source>
        <dbReference type="EMBL" id="RSL89671.1"/>
    </source>
</evidence>
<evidence type="ECO:0000313" key="3">
    <source>
        <dbReference type="Proteomes" id="UP000287144"/>
    </source>
</evidence>
<feature type="compositionally biased region" description="Polar residues" evidence="1">
    <location>
        <begin position="86"/>
        <end position="96"/>
    </location>
</feature>
<feature type="compositionally biased region" description="Acidic residues" evidence="1">
    <location>
        <begin position="97"/>
        <end position="106"/>
    </location>
</feature>